<proteinExistence type="predicted"/>
<sequence>MLQTLLIYLAIILYLVMAYCFFAEWLHFFLQDEQMNLEQRLFSGVILVIASILWIVVVPFAYLELLKFHKKHKEVIDLLINQSNSKLYDD</sequence>
<reference evidence="2 3" key="1">
    <citation type="journal article" date="2015" name="Genome Announc.">
        <title>Draft Genome Sequence of Cyanobacterium Hassallia byssoidea Strain VB512170, Isolated from Monuments in India.</title>
        <authorList>
            <person name="Singh D."/>
            <person name="Chandrababunaidu M.M."/>
            <person name="Panda A."/>
            <person name="Sen D."/>
            <person name="Bhattacharyya S."/>
            <person name="Adhikary S.P."/>
            <person name="Tripathy S."/>
        </authorList>
    </citation>
    <scope>NUCLEOTIDE SEQUENCE [LARGE SCALE GENOMIC DNA]</scope>
    <source>
        <strain evidence="2 3">VB512170</strain>
    </source>
</reference>
<dbReference type="EMBL" id="JTCM02000003">
    <property type="protein sequence ID" value="NEU71514.1"/>
    <property type="molecule type" value="Genomic_DNA"/>
</dbReference>
<protein>
    <submittedName>
        <fullName evidence="2">Uncharacterized protein</fullName>
    </submittedName>
</protein>
<evidence type="ECO:0000313" key="2">
    <source>
        <dbReference type="EMBL" id="NEU71514.1"/>
    </source>
</evidence>
<dbReference type="RefSeq" id="WP_039740387.1">
    <property type="nucleotide sequence ID" value="NZ_JTCM02000003.1"/>
</dbReference>
<dbReference type="Proteomes" id="UP000031549">
    <property type="component" value="Unassembled WGS sequence"/>
</dbReference>
<accession>A0A846H4F9</accession>
<name>A0A846H4F9_9CYAN</name>
<feature type="transmembrane region" description="Helical" evidence="1">
    <location>
        <begin position="7"/>
        <end position="29"/>
    </location>
</feature>
<keyword evidence="1" id="KW-0812">Transmembrane</keyword>
<organism evidence="2 3">
    <name type="scientific">Hassallia byssoidea VB512170</name>
    <dbReference type="NCBI Taxonomy" id="1304833"/>
    <lineage>
        <taxon>Bacteria</taxon>
        <taxon>Bacillati</taxon>
        <taxon>Cyanobacteriota</taxon>
        <taxon>Cyanophyceae</taxon>
        <taxon>Nostocales</taxon>
        <taxon>Tolypothrichaceae</taxon>
        <taxon>Hassallia</taxon>
    </lineage>
</organism>
<keyword evidence="1" id="KW-1133">Transmembrane helix</keyword>
<evidence type="ECO:0000256" key="1">
    <source>
        <dbReference type="SAM" id="Phobius"/>
    </source>
</evidence>
<gene>
    <name evidence="2" type="ORF">PI95_002690</name>
</gene>
<evidence type="ECO:0000313" key="3">
    <source>
        <dbReference type="Proteomes" id="UP000031549"/>
    </source>
</evidence>
<keyword evidence="3" id="KW-1185">Reference proteome</keyword>
<comment type="caution">
    <text evidence="2">The sequence shown here is derived from an EMBL/GenBank/DDBJ whole genome shotgun (WGS) entry which is preliminary data.</text>
</comment>
<keyword evidence="1" id="KW-0472">Membrane</keyword>
<dbReference type="AlphaFoldDB" id="A0A846H4F9"/>
<feature type="transmembrane region" description="Helical" evidence="1">
    <location>
        <begin position="41"/>
        <end position="63"/>
    </location>
</feature>